<evidence type="ECO:0000256" key="5">
    <source>
        <dbReference type="ARBA" id="ARBA00023284"/>
    </source>
</evidence>
<dbReference type="InterPro" id="IPR012336">
    <property type="entry name" value="Thioredoxin-like_fold"/>
</dbReference>
<evidence type="ECO:0000259" key="8">
    <source>
        <dbReference type="Pfam" id="PF13462"/>
    </source>
</evidence>
<evidence type="ECO:0000256" key="6">
    <source>
        <dbReference type="SAM" id="MobiDB-lite"/>
    </source>
</evidence>
<feature type="region of interest" description="Disordered" evidence="6">
    <location>
        <begin position="276"/>
        <end position="296"/>
    </location>
</feature>
<evidence type="ECO:0000313" key="10">
    <source>
        <dbReference type="Proteomes" id="UP000617531"/>
    </source>
</evidence>
<protein>
    <recommendedName>
        <fullName evidence="8">Thioredoxin-like fold domain-containing protein</fullName>
    </recommendedName>
</protein>
<keyword evidence="7" id="KW-1133">Transmembrane helix</keyword>
<evidence type="ECO:0000313" key="9">
    <source>
        <dbReference type="EMBL" id="GHF23955.1"/>
    </source>
</evidence>
<dbReference type="PANTHER" id="PTHR13887:SF14">
    <property type="entry name" value="DISULFIDE BOND FORMATION PROTEIN D"/>
    <property type="match status" value="1"/>
</dbReference>
<dbReference type="EMBL" id="BNAI01000007">
    <property type="protein sequence ID" value="GHF23955.1"/>
    <property type="molecule type" value="Genomic_DNA"/>
</dbReference>
<keyword evidence="7" id="KW-0472">Membrane</keyword>
<dbReference type="AlphaFoldDB" id="A0A8J3M272"/>
<keyword evidence="4" id="KW-1015">Disulfide bond</keyword>
<dbReference type="CDD" id="cd02972">
    <property type="entry name" value="DsbA_family"/>
    <property type="match status" value="1"/>
</dbReference>
<keyword evidence="5" id="KW-0676">Redox-active center</keyword>
<evidence type="ECO:0000256" key="4">
    <source>
        <dbReference type="ARBA" id="ARBA00023157"/>
    </source>
</evidence>
<evidence type="ECO:0000256" key="2">
    <source>
        <dbReference type="ARBA" id="ARBA00022729"/>
    </source>
</evidence>
<dbReference type="InterPro" id="IPR036249">
    <property type="entry name" value="Thioredoxin-like_sf"/>
</dbReference>
<organism evidence="9 10">
    <name type="scientific">Pseudolysinimonas yzui</name>
    <dbReference type="NCBI Taxonomy" id="2708254"/>
    <lineage>
        <taxon>Bacteria</taxon>
        <taxon>Bacillati</taxon>
        <taxon>Actinomycetota</taxon>
        <taxon>Actinomycetes</taxon>
        <taxon>Micrococcales</taxon>
        <taxon>Microbacteriaceae</taxon>
        <taxon>Pseudolysinimonas</taxon>
    </lineage>
</organism>
<dbReference type="RefSeq" id="WP_191283997.1">
    <property type="nucleotide sequence ID" value="NZ_BNAI01000007.1"/>
</dbReference>
<reference evidence="9" key="2">
    <citation type="submission" date="2020-09" db="EMBL/GenBank/DDBJ databases">
        <authorList>
            <person name="Sun Q."/>
            <person name="Zhou Y."/>
        </authorList>
    </citation>
    <scope>NUCLEOTIDE SEQUENCE</scope>
    <source>
        <strain evidence="9">CGMCC 1.16548</strain>
    </source>
</reference>
<dbReference type="Proteomes" id="UP000617531">
    <property type="component" value="Unassembled WGS sequence"/>
</dbReference>
<name>A0A8J3M272_9MICO</name>
<sequence length="296" mass="32091">MSESREAARERARELRAEHRKRDRRRRFGITVGVIGGILVAGLVITLVFITSARPATRGPQNMQSDGLKIGEGFTAVRTPALAIGDSPVASEPNPSDVVDIQIYYDYLCPNCGAFEERNGDQLREWIENNAATVEYHPIAVFTAKSAGTQYSLRAANAVACVAELSPDQFFAYHEALFADQPEENTPGYDDDELLAIAKAAGVEHLGNVEKCIDTQRFRVWVNEATQRALAGPIPGTEVASIASTPTIIVNGEEFKYTTAFDPNEFAQFVARAAGQSFSDNPTPTPTPTTTATPAP</sequence>
<keyword evidence="10" id="KW-1185">Reference proteome</keyword>
<comment type="similarity">
    <text evidence="1">Belongs to the thioredoxin family. DsbA subfamily.</text>
</comment>
<comment type="caution">
    <text evidence="9">The sequence shown here is derived from an EMBL/GenBank/DDBJ whole genome shotgun (WGS) entry which is preliminary data.</text>
</comment>
<dbReference type="GO" id="GO:0016491">
    <property type="term" value="F:oxidoreductase activity"/>
    <property type="evidence" value="ECO:0007669"/>
    <property type="project" value="UniProtKB-KW"/>
</dbReference>
<proteinExistence type="inferred from homology"/>
<accession>A0A8J3M272</accession>
<reference evidence="9" key="1">
    <citation type="journal article" date="2014" name="Int. J. Syst. Evol. Microbiol.">
        <title>Complete genome sequence of Corynebacterium casei LMG S-19264T (=DSM 44701T), isolated from a smear-ripened cheese.</title>
        <authorList>
            <consortium name="US DOE Joint Genome Institute (JGI-PGF)"/>
            <person name="Walter F."/>
            <person name="Albersmeier A."/>
            <person name="Kalinowski J."/>
            <person name="Ruckert C."/>
        </authorList>
    </citation>
    <scope>NUCLEOTIDE SEQUENCE</scope>
    <source>
        <strain evidence="9">CGMCC 1.16548</strain>
    </source>
</reference>
<gene>
    <name evidence="9" type="ORF">GCM10011600_26390</name>
</gene>
<keyword evidence="3" id="KW-0560">Oxidoreductase</keyword>
<dbReference type="Gene3D" id="3.40.30.10">
    <property type="entry name" value="Glutaredoxin"/>
    <property type="match status" value="1"/>
</dbReference>
<dbReference type="SUPFAM" id="SSF52833">
    <property type="entry name" value="Thioredoxin-like"/>
    <property type="match status" value="1"/>
</dbReference>
<keyword evidence="7" id="KW-0812">Transmembrane</keyword>
<dbReference type="PANTHER" id="PTHR13887">
    <property type="entry name" value="GLUTATHIONE S-TRANSFERASE KAPPA"/>
    <property type="match status" value="1"/>
</dbReference>
<dbReference type="Pfam" id="PF13462">
    <property type="entry name" value="Thioredoxin_4"/>
    <property type="match status" value="1"/>
</dbReference>
<evidence type="ECO:0000256" key="7">
    <source>
        <dbReference type="SAM" id="Phobius"/>
    </source>
</evidence>
<feature type="transmembrane region" description="Helical" evidence="7">
    <location>
        <begin position="28"/>
        <end position="50"/>
    </location>
</feature>
<evidence type="ECO:0000256" key="3">
    <source>
        <dbReference type="ARBA" id="ARBA00023002"/>
    </source>
</evidence>
<feature type="domain" description="Thioredoxin-like fold" evidence="8">
    <location>
        <begin position="99"/>
        <end position="257"/>
    </location>
</feature>
<keyword evidence="2" id="KW-0732">Signal</keyword>
<evidence type="ECO:0000256" key="1">
    <source>
        <dbReference type="ARBA" id="ARBA00005791"/>
    </source>
</evidence>